<dbReference type="GO" id="GO:0000150">
    <property type="term" value="F:DNA strand exchange activity"/>
    <property type="evidence" value="ECO:0007669"/>
    <property type="project" value="InterPro"/>
</dbReference>
<feature type="domain" description="Recombinase" evidence="2">
    <location>
        <begin position="163"/>
        <end position="276"/>
    </location>
</feature>
<evidence type="ECO:0008006" key="5">
    <source>
        <dbReference type="Google" id="ProtNLM"/>
    </source>
</evidence>
<dbReference type="CDD" id="cd00338">
    <property type="entry name" value="Ser_Recombinase"/>
    <property type="match status" value="1"/>
</dbReference>
<dbReference type="InterPro" id="IPR036162">
    <property type="entry name" value="Resolvase-like_N_sf"/>
</dbReference>
<organism evidence="3 4">
    <name type="scientific">SAR324 cluster bacterium</name>
    <dbReference type="NCBI Taxonomy" id="2024889"/>
    <lineage>
        <taxon>Bacteria</taxon>
        <taxon>Deltaproteobacteria</taxon>
        <taxon>SAR324 cluster</taxon>
    </lineage>
</organism>
<evidence type="ECO:0000259" key="1">
    <source>
        <dbReference type="PROSITE" id="PS51736"/>
    </source>
</evidence>
<accession>A0A2A4T065</accession>
<dbReference type="Pfam" id="PF00239">
    <property type="entry name" value="Resolvase"/>
    <property type="match status" value="1"/>
</dbReference>
<dbReference type="PANTHER" id="PTHR30461">
    <property type="entry name" value="DNA-INVERTASE FROM LAMBDOID PROPHAGE"/>
    <property type="match status" value="1"/>
</dbReference>
<evidence type="ECO:0000313" key="3">
    <source>
        <dbReference type="EMBL" id="PCI26397.1"/>
    </source>
</evidence>
<name>A0A2A4T065_9DELT</name>
<gene>
    <name evidence="3" type="ORF">COB67_10125</name>
</gene>
<proteinExistence type="predicted"/>
<dbReference type="Pfam" id="PF07508">
    <property type="entry name" value="Recombinase"/>
    <property type="match status" value="1"/>
</dbReference>
<dbReference type="Gene3D" id="3.40.50.1390">
    <property type="entry name" value="Resolvase, N-terminal catalytic domain"/>
    <property type="match status" value="1"/>
</dbReference>
<reference evidence="4" key="1">
    <citation type="submission" date="2017-08" db="EMBL/GenBank/DDBJ databases">
        <title>A dynamic microbial community with high functional redundancy inhabits the cold, oxic subseafloor aquifer.</title>
        <authorList>
            <person name="Tully B.J."/>
            <person name="Wheat C.G."/>
            <person name="Glazer B.T."/>
            <person name="Huber J.A."/>
        </authorList>
    </citation>
    <scope>NUCLEOTIDE SEQUENCE [LARGE SCALE GENOMIC DNA]</scope>
</reference>
<dbReference type="PROSITE" id="PS51736">
    <property type="entry name" value="RECOMBINASES_3"/>
    <property type="match status" value="1"/>
</dbReference>
<evidence type="ECO:0000259" key="2">
    <source>
        <dbReference type="PROSITE" id="PS51737"/>
    </source>
</evidence>
<dbReference type="InterPro" id="IPR050639">
    <property type="entry name" value="SSR_resolvase"/>
</dbReference>
<dbReference type="PROSITE" id="PS51737">
    <property type="entry name" value="RECOMBINASE_DNA_BIND"/>
    <property type="match status" value="1"/>
</dbReference>
<dbReference type="AlphaFoldDB" id="A0A2A4T065"/>
<evidence type="ECO:0000313" key="4">
    <source>
        <dbReference type="Proteomes" id="UP000218113"/>
    </source>
</evidence>
<dbReference type="EMBL" id="NVSR01000094">
    <property type="protein sequence ID" value="PCI26397.1"/>
    <property type="molecule type" value="Genomic_DNA"/>
</dbReference>
<feature type="domain" description="Resolvase/invertase-type recombinase catalytic" evidence="1">
    <location>
        <begin position="10"/>
        <end position="162"/>
    </location>
</feature>
<sequence>MLKNAPQQYKVALYVRKSSESEERQILSIDSQISHLRELAEQKGFLIKEIIEDAASAYKASNRPGFDLLMQRINQQQIDIILCWKGDRLARNMTEGGKIMDLLQEGKIKGILTPYQHYYPEDNILPLAIELGMAKQYSNDLSKNIKRGNKTKIDRGGFCHRPPCGYLNNRFEKTIIKDPDRFKVVKKIFQLMLTKQYSMPQICTIANEQWGFKTRQTKRMGGNPLKVSTLHKILTNPFYYGLVRNGNHQKIGNHTPMISQGEFYKIKDILKSQGAQKPNEKMFFAYTNLFRCQECNCSITAEEKIKYNCPKCKKKQGAKNPKQCTCGFQITKKIIQKGRHYTYYRCTKKKKLANGRKCSQPCIRKEILEEQILHHLSSINLHTEFIEFAKKALDLFTAQENKQKGLKQKKNQQKQGLIEKQLINAMKMRMADEISAEQFLSLKIELEKEKRFIQKNKIQSKDWKKEAKQSLEQVQNIRKRFLNLSPKEKKTLLNKLGSNPTLFNQKLLPDWKKHYSIFSSLQEAKTYRLESPLSQSISDLNQCEKEHHISWWSKLDEVRTFLSTEKQE</sequence>
<comment type="caution">
    <text evidence="3">The sequence shown here is derived from an EMBL/GenBank/DDBJ whole genome shotgun (WGS) entry which is preliminary data.</text>
</comment>
<dbReference type="Gene3D" id="3.90.1750.20">
    <property type="entry name" value="Putative Large Serine Recombinase, Chain B, Domain 2"/>
    <property type="match status" value="1"/>
</dbReference>
<dbReference type="GO" id="GO:0003677">
    <property type="term" value="F:DNA binding"/>
    <property type="evidence" value="ECO:0007669"/>
    <property type="project" value="InterPro"/>
</dbReference>
<dbReference type="InterPro" id="IPR006119">
    <property type="entry name" value="Resolv_N"/>
</dbReference>
<protein>
    <recommendedName>
        <fullName evidence="5">Resolvase/invertase-type recombinase catalytic domain-containing protein</fullName>
    </recommendedName>
</protein>
<dbReference type="SUPFAM" id="SSF53041">
    <property type="entry name" value="Resolvase-like"/>
    <property type="match status" value="1"/>
</dbReference>
<dbReference type="SMART" id="SM00857">
    <property type="entry name" value="Resolvase"/>
    <property type="match status" value="1"/>
</dbReference>
<dbReference type="PANTHER" id="PTHR30461:SF23">
    <property type="entry name" value="DNA RECOMBINASE-RELATED"/>
    <property type="match status" value="1"/>
</dbReference>
<dbReference type="InterPro" id="IPR038109">
    <property type="entry name" value="DNA_bind_recomb_sf"/>
</dbReference>
<dbReference type="InterPro" id="IPR011109">
    <property type="entry name" value="DNA_bind_recombinase_dom"/>
</dbReference>
<dbReference type="Proteomes" id="UP000218113">
    <property type="component" value="Unassembled WGS sequence"/>
</dbReference>